<dbReference type="Proteomes" id="UP001597108">
    <property type="component" value="Unassembled WGS sequence"/>
</dbReference>
<organism evidence="6 7">
    <name type="scientific">Tropicimonas aquimaris</name>
    <dbReference type="NCBI Taxonomy" id="914152"/>
    <lineage>
        <taxon>Bacteria</taxon>
        <taxon>Pseudomonadati</taxon>
        <taxon>Pseudomonadota</taxon>
        <taxon>Alphaproteobacteria</taxon>
        <taxon>Rhodobacterales</taxon>
        <taxon>Roseobacteraceae</taxon>
        <taxon>Tropicimonas</taxon>
    </lineage>
</organism>
<dbReference type="Gene3D" id="1.10.357.10">
    <property type="entry name" value="Tetracycline Repressor, domain 2"/>
    <property type="match status" value="1"/>
</dbReference>
<dbReference type="SUPFAM" id="SSF48498">
    <property type="entry name" value="Tetracyclin repressor-like, C-terminal domain"/>
    <property type="match status" value="1"/>
</dbReference>
<evidence type="ECO:0000256" key="3">
    <source>
        <dbReference type="ARBA" id="ARBA00023163"/>
    </source>
</evidence>
<dbReference type="InterPro" id="IPR001647">
    <property type="entry name" value="HTH_TetR"/>
</dbReference>
<name>A0ABW3IND2_9RHOB</name>
<protein>
    <submittedName>
        <fullName evidence="6">TetR/AcrR family transcriptional regulator</fullName>
    </submittedName>
</protein>
<dbReference type="InterPro" id="IPR009057">
    <property type="entry name" value="Homeodomain-like_sf"/>
</dbReference>
<evidence type="ECO:0000256" key="1">
    <source>
        <dbReference type="ARBA" id="ARBA00023015"/>
    </source>
</evidence>
<evidence type="ECO:0000256" key="4">
    <source>
        <dbReference type="PROSITE-ProRule" id="PRU00335"/>
    </source>
</evidence>
<dbReference type="InterPro" id="IPR041490">
    <property type="entry name" value="KstR2_TetR_C"/>
</dbReference>
<evidence type="ECO:0000256" key="2">
    <source>
        <dbReference type="ARBA" id="ARBA00023125"/>
    </source>
</evidence>
<evidence type="ECO:0000313" key="7">
    <source>
        <dbReference type="Proteomes" id="UP001597108"/>
    </source>
</evidence>
<reference evidence="7" key="1">
    <citation type="journal article" date="2019" name="Int. J. Syst. Evol. Microbiol.">
        <title>The Global Catalogue of Microorganisms (GCM) 10K type strain sequencing project: providing services to taxonomists for standard genome sequencing and annotation.</title>
        <authorList>
            <consortium name="The Broad Institute Genomics Platform"/>
            <consortium name="The Broad Institute Genome Sequencing Center for Infectious Disease"/>
            <person name="Wu L."/>
            <person name="Ma J."/>
        </authorList>
    </citation>
    <scope>NUCLEOTIDE SEQUENCE [LARGE SCALE GENOMIC DNA]</scope>
    <source>
        <strain evidence="7">CCUG 60524</strain>
    </source>
</reference>
<dbReference type="Pfam" id="PF17932">
    <property type="entry name" value="TetR_C_24"/>
    <property type="match status" value="1"/>
</dbReference>
<evidence type="ECO:0000313" key="6">
    <source>
        <dbReference type="EMBL" id="MFD0979612.1"/>
    </source>
</evidence>
<dbReference type="RefSeq" id="WP_386073939.1">
    <property type="nucleotide sequence ID" value="NZ_JBHTJT010000008.1"/>
</dbReference>
<gene>
    <name evidence="6" type="ORF">ACFQ2S_08095</name>
</gene>
<dbReference type="SUPFAM" id="SSF46689">
    <property type="entry name" value="Homeodomain-like"/>
    <property type="match status" value="1"/>
</dbReference>
<accession>A0ABW3IND2</accession>
<comment type="caution">
    <text evidence="6">The sequence shown here is derived from an EMBL/GenBank/DDBJ whole genome shotgun (WGS) entry which is preliminary data.</text>
</comment>
<dbReference type="InterPro" id="IPR036271">
    <property type="entry name" value="Tet_transcr_reg_TetR-rel_C_sf"/>
</dbReference>
<sequence>MARKTGSHAEITGPRIRAAALELFARHGYAAVSMRQIAAEVGVQAGALYTYTADKQSLLFELMRNHMEHLLGCWEEEPRPDDPLACLEAFTRFHIRYHLDRPDEVFISYMELRNLEPEHFAVIEGLRRRYERELEAILASGREDGCFIVPDTKVATMGLIAMLTGIGTWFRDTGRLSRFDVEQLYWDMVRGAVGVPDAAAGPGRAGSGGDAALSAAAE</sequence>
<dbReference type="PRINTS" id="PR00455">
    <property type="entry name" value="HTHTETR"/>
</dbReference>
<dbReference type="EMBL" id="JBHTJT010000008">
    <property type="protein sequence ID" value="MFD0979612.1"/>
    <property type="molecule type" value="Genomic_DNA"/>
</dbReference>
<evidence type="ECO:0000259" key="5">
    <source>
        <dbReference type="PROSITE" id="PS50977"/>
    </source>
</evidence>
<dbReference type="PANTHER" id="PTHR30055:SF234">
    <property type="entry name" value="HTH-TYPE TRANSCRIPTIONAL REGULATOR BETI"/>
    <property type="match status" value="1"/>
</dbReference>
<dbReference type="InterPro" id="IPR050109">
    <property type="entry name" value="HTH-type_TetR-like_transc_reg"/>
</dbReference>
<dbReference type="PROSITE" id="PS50977">
    <property type="entry name" value="HTH_TETR_2"/>
    <property type="match status" value="1"/>
</dbReference>
<keyword evidence="2 4" id="KW-0238">DNA-binding</keyword>
<keyword evidence="1" id="KW-0805">Transcription regulation</keyword>
<feature type="domain" description="HTH tetR-type" evidence="5">
    <location>
        <begin position="10"/>
        <end position="70"/>
    </location>
</feature>
<feature type="DNA-binding region" description="H-T-H motif" evidence="4">
    <location>
        <begin position="33"/>
        <end position="52"/>
    </location>
</feature>
<keyword evidence="3" id="KW-0804">Transcription</keyword>
<proteinExistence type="predicted"/>
<dbReference type="Pfam" id="PF00440">
    <property type="entry name" value="TetR_N"/>
    <property type="match status" value="1"/>
</dbReference>
<keyword evidence="7" id="KW-1185">Reference proteome</keyword>
<dbReference type="PANTHER" id="PTHR30055">
    <property type="entry name" value="HTH-TYPE TRANSCRIPTIONAL REGULATOR RUTR"/>
    <property type="match status" value="1"/>
</dbReference>